<dbReference type="Proteomes" id="UP000481033">
    <property type="component" value="Unassembled WGS sequence"/>
</dbReference>
<name>A0A6M0RVV9_9CYAN</name>
<protein>
    <submittedName>
        <fullName evidence="4">Tetratricopeptide repeat protein</fullName>
    </submittedName>
</protein>
<sequence>MNAGGMQVMVGREIESLVTIVITLFLCLIVNVSPAVASVTDATVWNNLGQQLFSQKRYPDALLAYNHALLIEPEYSLVLANRCGVLSQLQEFHQALVSCDLALEINSQWGAQGSALGWDNRGDALFNLERYQDALHSFEQALMHNPGYQNARRNRQIVLSRLEQIGEKP</sequence>
<dbReference type="InterPro" id="IPR051685">
    <property type="entry name" value="Ycf3/AcsC/BcsC/TPR_MFPF"/>
</dbReference>
<dbReference type="SMART" id="SM00028">
    <property type="entry name" value="TPR"/>
    <property type="match status" value="3"/>
</dbReference>
<dbReference type="AlphaFoldDB" id="A0A6M0RVV9"/>
<dbReference type="Pfam" id="PF07719">
    <property type="entry name" value="TPR_2"/>
    <property type="match status" value="1"/>
</dbReference>
<dbReference type="PANTHER" id="PTHR44943">
    <property type="entry name" value="CELLULOSE SYNTHASE OPERON PROTEIN C"/>
    <property type="match status" value="1"/>
</dbReference>
<dbReference type="InterPro" id="IPR019734">
    <property type="entry name" value="TPR_rpt"/>
</dbReference>
<accession>A0A6M0RVV9</accession>
<evidence type="ECO:0000256" key="2">
    <source>
        <dbReference type="ARBA" id="ARBA00022803"/>
    </source>
</evidence>
<dbReference type="Pfam" id="PF00515">
    <property type="entry name" value="TPR_1"/>
    <property type="match status" value="1"/>
</dbReference>
<dbReference type="EMBL" id="QXHD01000004">
    <property type="protein sequence ID" value="NEZ60384.1"/>
    <property type="molecule type" value="Genomic_DNA"/>
</dbReference>
<comment type="caution">
    <text evidence="4">The sequence shown here is derived from an EMBL/GenBank/DDBJ whole genome shotgun (WGS) entry which is preliminary data.</text>
</comment>
<gene>
    <name evidence="4" type="ORF">DXZ20_33025</name>
</gene>
<organism evidence="4 5">
    <name type="scientific">Adonisia turfae CCMR0081</name>
    <dbReference type="NCBI Taxonomy" id="2292702"/>
    <lineage>
        <taxon>Bacteria</taxon>
        <taxon>Bacillati</taxon>
        <taxon>Cyanobacteriota</taxon>
        <taxon>Adonisia</taxon>
        <taxon>Adonisia turfae</taxon>
    </lineage>
</organism>
<keyword evidence="5" id="KW-1185">Reference proteome</keyword>
<evidence type="ECO:0000256" key="1">
    <source>
        <dbReference type="ARBA" id="ARBA00022737"/>
    </source>
</evidence>
<dbReference type="PROSITE" id="PS50005">
    <property type="entry name" value="TPR"/>
    <property type="match status" value="2"/>
</dbReference>
<feature type="repeat" description="TPR" evidence="3">
    <location>
        <begin position="42"/>
        <end position="75"/>
    </location>
</feature>
<evidence type="ECO:0000313" key="5">
    <source>
        <dbReference type="Proteomes" id="UP000481033"/>
    </source>
</evidence>
<dbReference type="InterPro" id="IPR013105">
    <property type="entry name" value="TPR_2"/>
</dbReference>
<dbReference type="Gene3D" id="1.25.40.10">
    <property type="entry name" value="Tetratricopeptide repeat domain"/>
    <property type="match status" value="1"/>
</dbReference>
<dbReference type="InterPro" id="IPR011990">
    <property type="entry name" value="TPR-like_helical_dom_sf"/>
</dbReference>
<reference evidence="4 5" key="1">
    <citation type="journal article" date="2020" name="Microb. Ecol.">
        <title>Ecogenomics of the Marine Benthic Filamentous Cyanobacterium Adonisia.</title>
        <authorList>
            <person name="Walter J.M."/>
            <person name="Coutinho F.H."/>
            <person name="Leomil L."/>
            <person name="Hargreaves P.I."/>
            <person name="Campeao M.E."/>
            <person name="Vieira V.V."/>
            <person name="Silva B.S."/>
            <person name="Fistarol G.O."/>
            <person name="Salomon P.S."/>
            <person name="Sawabe T."/>
            <person name="Mino S."/>
            <person name="Hosokawa M."/>
            <person name="Miyashita H."/>
            <person name="Maruyama F."/>
            <person name="van Verk M.C."/>
            <person name="Dutilh B.E."/>
            <person name="Thompson C.C."/>
            <person name="Thompson F.L."/>
        </authorList>
    </citation>
    <scope>NUCLEOTIDE SEQUENCE [LARGE SCALE GENOMIC DNA]</scope>
    <source>
        <strain evidence="4 5">CCMR0081</strain>
    </source>
</reference>
<keyword evidence="2 3" id="KW-0802">TPR repeat</keyword>
<evidence type="ECO:0000256" key="3">
    <source>
        <dbReference type="PROSITE-ProRule" id="PRU00339"/>
    </source>
</evidence>
<feature type="repeat" description="TPR" evidence="3">
    <location>
        <begin position="115"/>
        <end position="148"/>
    </location>
</feature>
<dbReference type="SUPFAM" id="SSF48452">
    <property type="entry name" value="TPR-like"/>
    <property type="match status" value="1"/>
</dbReference>
<proteinExistence type="predicted"/>
<evidence type="ECO:0000313" key="4">
    <source>
        <dbReference type="EMBL" id="NEZ60384.1"/>
    </source>
</evidence>
<keyword evidence="1" id="KW-0677">Repeat</keyword>
<dbReference type="PANTHER" id="PTHR44943:SF8">
    <property type="entry name" value="TPR REPEAT-CONTAINING PROTEIN MJ0263"/>
    <property type="match status" value="1"/>
</dbReference>